<dbReference type="PANTHER" id="PTHR19372:SF7">
    <property type="entry name" value="SULFITE OXIDASE, MITOCHONDRIAL"/>
    <property type="match status" value="1"/>
</dbReference>
<protein>
    <submittedName>
        <fullName evidence="2">DMSO/TMAO reductase YedYZ molybdopterin-dependent catalytic subunit</fullName>
    </submittedName>
</protein>
<gene>
    <name evidence="2" type="ORF">QO016_004559</name>
</gene>
<dbReference type="PRINTS" id="PR00407">
    <property type="entry name" value="EUMOPTERIN"/>
</dbReference>
<evidence type="ECO:0000313" key="2">
    <source>
        <dbReference type="EMBL" id="MDQ0445033.1"/>
    </source>
</evidence>
<dbReference type="SUPFAM" id="SSF56524">
    <property type="entry name" value="Oxidoreductase molybdopterin-binding domain"/>
    <property type="match status" value="1"/>
</dbReference>
<organism evidence="2 3">
    <name type="scientific">Methylobacterium persicinum</name>
    <dbReference type="NCBI Taxonomy" id="374426"/>
    <lineage>
        <taxon>Bacteria</taxon>
        <taxon>Pseudomonadati</taxon>
        <taxon>Pseudomonadota</taxon>
        <taxon>Alphaproteobacteria</taxon>
        <taxon>Hyphomicrobiales</taxon>
        <taxon>Methylobacteriaceae</taxon>
        <taxon>Methylobacterium</taxon>
    </lineage>
</organism>
<name>A0ABU0HT83_9HYPH</name>
<dbReference type="InterPro" id="IPR008335">
    <property type="entry name" value="Mopterin_OxRdtase_euk"/>
</dbReference>
<dbReference type="Gene3D" id="3.90.420.10">
    <property type="entry name" value="Oxidoreductase, molybdopterin-binding domain"/>
    <property type="match status" value="1"/>
</dbReference>
<sequence>MGDPIHAPCGAFGPSLDRRRLFLGLAALGAAGTAHGADAPARASERLVVGNTSAPPTSRFHPSFVKDVGLLTDLNPTNQGGAWWNFDTYITPLEQFYIRNEYPTPRAELDARVDPRHWRLRIHGDAVERPIDIGYDDLLRMPSRSLISVMQCAGNGRSLFWEQQDMLAAPEKVTGNGWGLGGVGLAEWQYVPMSHILGLVGLKPNAKACLFWSGVDGKAPNTESDTGRPMPIEEIVARADDIGLAFKMNGKPLLPDHGAPVRALVPGWAGGASTKWLTEIKIASHDFWVRLNTIGHANIGPAYPPPVPGPNDEFRFVKPSDVRGVPVAWHVMRSMLTVPFALSKQPQLPPNYPLLPAARRRCCRPGSRPCAATPGRRRPACAGSTCGSTAACGRRPA</sequence>
<comment type="caution">
    <text evidence="2">The sequence shown here is derived from an EMBL/GenBank/DDBJ whole genome shotgun (WGS) entry which is preliminary data.</text>
</comment>
<dbReference type="InterPro" id="IPR006311">
    <property type="entry name" value="TAT_signal"/>
</dbReference>
<dbReference type="InterPro" id="IPR000572">
    <property type="entry name" value="OxRdtase_Mopterin-bd_dom"/>
</dbReference>
<dbReference type="RefSeq" id="WP_238248316.1">
    <property type="nucleotide sequence ID" value="NZ_BPQX01000017.1"/>
</dbReference>
<dbReference type="Proteomes" id="UP001236369">
    <property type="component" value="Unassembled WGS sequence"/>
</dbReference>
<feature type="domain" description="Oxidoreductase molybdopterin-binding" evidence="1">
    <location>
        <begin position="112"/>
        <end position="286"/>
    </location>
</feature>
<dbReference type="PANTHER" id="PTHR19372">
    <property type="entry name" value="SULFITE REDUCTASE"/>
    <property type="match status" value="1"/>
</dbReference>
<keyword evidence="3" id="KW-1185">Reference proteome</keyword>
<dbReference type="Pfam" id="PF00174">
    <property type="entry name" value="Oxidored_molyb"/>
    <property type="match status" value="1"/>
</dbReference>
<proteinExistence type="predicted"/>
<dbReference type="PROSITE" id="PS51318">
    <property type="entry name" value="TAT"/>
    <property type="match status" value="1"/>
</dbReference>
<dbReference type="InterPro" id="IPR036374">
    <property type="entry name" value="OxRdtase_Mopterin-bd_sf"/>
</dbReference>
<dbReference type="EMBL" id="JAUSVV010000019">
    <property type="protein sequence ID" value="MDQ0445033.1"/>
    <property type="molecule type" value="Genomic_DNA"/>
</dbReference>
<evidence type="ECO:0000313" key="3">
    <source>
        <dbReference type="Proteomes" id="UP001236369"/>
    </source>
</evidence>
<accession>A0ABU0HT83</accession>
<reference evidence="2 3" key="1">
    <citation type="submission" date="2023-07" db="EMBL/GenBank/DDBJ databases">
        <title>Genomic Encyclopedia of Type Strains, Phase IV (KMG-IV): sequencing the most valuable type-strain genomes for metagenomic binning, comparative biology and taxonomic classification.</title>
        <authorList>
            <person name="Goeker M."/>
        </authorList>
    </citation>
    <scope>NUCLEOTIDE SEQUENCE [LARGE SCALE GENOMIC DNA]</scope>
    <source>
        <strain evidence="2 3">DSM 19562</strain>
    </source>
</reference>
<evidence type="ECO:0000259" key="1">
    <source>
        <dbReference type="Pfam" id="PF00174"/>
    </source>
</evidence>